<evidence type="ECO:0000313" key="2">
    <source>
        <dbReference type="EMBL" id="QHT66613.1"/>
    </source>
</evidence>
<dbReference type="CDD" id="cd10551">
    <property type="entry name" value="PsrB"/>
    <property type="match status" value="1"/>
</dbReference>
<dbReference type="Gene3D" id="3.40.50.740">
    <property type="match status" value="2"/>
</dbReference>
<dbReference type="SUPFAM" id="SSF54862">
    <property type="entry name" value="4Fe-4S ferredoxins"/>
    <property type="match status" value="1"/>
</dbReference>
<dbReference type="Proteomes" id="UP000480178">
    <property type="component" value="Chromosome"/>
</dbReference>
<dbReference type="InterPro" id="IPR030948">
    <property type="entry name" value="TAT_var_transloc_signal_dom"/>
</dbReference>
<dbReference type="PROSITE" id="PS51318">
    <property type="entry name" value="TAT"/>
    <property type="match status" value="1"/>
</dbReference>
<dbReference type="NCBIfam" id="TIGR04519">
    <property type="entry name" value="MoCo_extend_TAT"/>
    <property type="match status" value="1"/>
</dbReference>
<dbReference type="PROSITE" id="PS51379">
    <property type="entry name" value="4FE4S_FER_2"/>
    <property type="match status" value="3"/>
</dbReference>
<accession>A0A6C0GFP7</accession>
<dbReference type="InterPro" id="IPR009010">
    <property type="entry name" value="Asp_de-COase-like_dom_sf"/>
</dbReference>
<proteinExistence type="predicted"/>
<dbReference type="Gene3D" id="3.40.228.10">
    <property type="entry name" value="Dimethylsulfoxide Reductase, domain 2"/>
    <property type="match status" value="2"/>
</dbReference>
<evidence type="ECO:0000259" key="1">
    <source>
        <dbReference type="PROSITE" id="PS51379"/>
    </source>
</evidence>
<dbReference type="KEGG" id="rhoz:GXP67_08065"/>
<dbReference type="AlphaFoldDB" id="A0A6C0GFP7"/>
<sequence length="1053" mass="115086">MEDNNKKYWKGIEELSNDTEFVKLAQNEFPPYLSVKESGKNTPDDITATNRRDFLKMMGFGLAAVSLAACDTPVRKAIPYLNKPEEIDPTIPNYYASTYMDTSGEYSSVLVKTREGRPIKIEPNSLSGVTPTGTSTRAQASLLNLYDVERLKGPHDVAKNKPTTWQDADGRIKQQLQRGGAIRIVSSTIISPTTKKAIQDFIAAYPTAQHIQYDANSCSGTIKANAASFGKAVIPSYNFANASVIVSVGSDFLGTGLNNIENSYQYAQTRRVGKNKKEMSRHYQFETILSLTGANADYRTLIKPSQEGLVVAALYNRVAKLAGGTAVSIADIKNIANLDQAANDLFKAKGKAVVISGSNDVNVQVMVNAINNLLGAYGTIIDLNTPSLLKQGDDAAMATFVQEVRDGKVGAVIFYKANPVYDYPAGADLAQNLKKVGLKVSFAEKADETAAACDLICPDHNFLESWNDAEPKTGYYSLVQPTINPIFKTRSAQESLLSWAGKGQDYYTYLQNNWQSTFYTRQSGSSSFTDFWTKAVHDGVFEPGKSKTPVVTPVDAAVTTGTPATAAPVTTATGSNMFSGDINAAATAINSTYKPAATTTELVLYEKIGIGNGEYANNPYLQEFPDPISRACWDNYLAVSKKMANDMDLEQGDIVTVTVKGKPAISVPILVQPGQADGTVALAIGYGRTKAGKAGDKVGVNAYPLASYNGTSIVFGAPEVSIAKTGDTREIAQVQTHHTIMARPIVQEASLKEYQTDPSAGRFKPKVVTAEGIKKPGEISMWEDHAKPNHSWGMVIDLNSCIGCGACVVSCNVENNVPVVGRREVINRREMHWLRIDRYYSSDGKAESNVDIAGFKSLEEASSNPEVVFQPMLCQQCSNAPCETVCPVAATTHSSEGLNQMAYNRCIGTRYCANNCPYKVRRFNWFKYHNNEKFDYHMNNDLGKMVLNPEVTVRSRGVMEKCTFCVQRIQAGKLEAKRQRRRPVDGEITTACATACPTEAIVFGDLLDPESRVARLVAEENEKRAFQVLEEINVKPQISYLTKIRNKETSNRV</sequence>
<feature type="domain" description="4Fe-4S ferredoxin-type" evidence="1">
    <location>
        <begin position="792"/>
        <end position="822"/>
    </location>
</feature>
<protein>
    <submittedName>
        <fullName evidence="2">TAT-variant-translocated molybdopterin oxidoreductase</fullName>
    </submittedName>
</protein>
<dbReference type="EMBL" id="CP048222">
    <property type="protein sequence ID" value="QHT66613.1"/>
    <property type="molecule type" value="Genomic_DNA"/>
</dbReference>
<dbReference type="RefSeq" id="WP_162442667.1">
    <property type="nucleotide sequence ID" value="NZ_CP048222.1"/>
</dbReference>
<gene>
    <name evidence="2" type="ORF">GXP67_08065</name>
</gene>
<dbReference type="PANTHER" id="PTHR42783:SF3">
    <property type="entry name" value="GLUTAMATE SYNTHASE [NADPH] SMALL CHAIN-RELATED"/>
    <property type="match status" value="1"/>
</dbReference>
<evidence type="ECO:0000313" key="3">
    <source>
        <dbReference type="Proteomes" id="UP000480178"/>
    </source>
</evidence>
<reference evidence="2 3" key="1">
    <citation type="submission" date="2020-01" db="EMBL/GenBank/DDBJ databases">
        <authorList>
            <person name="Kim M.K."/>
        </authorList>
    </citation>
    <scope>NUCLEOTIDE SEQUENCE [LARGE SCALE GENOMIC DNA]</scope>
    <source>
        <strain evidence="2 3">172606-1</strain>
    </source>
</reference>
<dbReference type="Gene3D" id="3.30.70.20">
    <property type="match status" value="2"/>
</dbReference>
<dbReference type="CDD" id="cd02784">
    <property type="entry name" value="MopB_CT_PHLH"/>
    <property type="match status" value="1"/>
</dbReference>
<dbReference type="InterPro" id="IPR006311">
    <property type="entry name" value="TAT_signal"/>
</dbReference>
<name>A0A6C0GFP7_9BACT</name>
<organism evidence="2 3">
    <name type="scientific">Rhodocytophaga rosea</name>
    <dbReference type="NCBI Taxonomy" id="2704465"/>
    <lineage>
        <taxon>Bacteria</taxon>
        <taxon>Pseudomonadati</taxon>
        <taxon>Bacteroidota</taxon>
        <taxon>Cytophagia</taxon>
        <taxon>Cytophagales</taxon>
        <taxon>Rhodocytophagaceae</taxon>
        <taxon>Rhodocytophaga</taxon>
    </lineage>
</organism>
<dbReference type="Gene3D" id="3.30.2070.10">
    <property type="entry name" value="Formate dehydrogenase/DMSO reductase"/>
    <property type="match status" value="1"/>
</dbReference>
<dbReference type="SUPFAM" id="SSF53706">
    <property type="entry name" value="Formate dehydrogenase/DMSO reductase, domains 1-3"/>
    <property type="match status" value="1"/>
</dbReference>
<dbReference type="SUPFAM" id="SSF50692">
    <property type="entry name" value="ADC-like"/>
    <property type="match status" value="1"/>
</dbReference>
<feature type="domain" description="4Fe-4S ferredoxin-type" evidence="1">
    <location>
        <begin position="865"/>
        <end position="896"/>
    </location>
</feature>
<dbReference type="PANTHER" id="PTHR42783">
    <property type="entry name" value="GLUTAMATE SYNTHASE [NADPH] SMALL CHAIN"/>
    <property type="match status" value="1"/>
</dbReference>
<dbReference type="Gene3D" id="2.40.40.20">
    <property type="match status" value="1"/>
</dbReference>
<dbReference type="InterPro" id="IPR017896">
    <property type="entry name" value="4Fe4S_Fe-S-bd"/>
</dbReference>
<keyword evidence="3" id="KW-1185">Reference proteome</keyword>
<dbReference type="Pfam" id="PF12838">
    <property type="entry name" value="Fer4_7"/>
    <property type="match status" value="2"/>
</dbReference>
<feature type="domain" description="4Fe-4S ferredoxin-type" evidence="1">
    <location>
        <begin position="897"/>
        <end position="926"/>
    </location>
</feature>